<feature type="domain" description="Type II secretion system protein GspF" evidence="7">
    <location>
        <begin position="172"/>
        <end position="297"/>
    </location>
</feature>
<evidence type="ECO:0000259" key="7">
    <source>
        <dbReference type="Pfam" id="PF00482"/>
    </source>
</evidence>
<dbReference type="OrthoDB" id="597333at2"/>
<accession>F2NJW8</accession>
<feature type="transmembrane region" description="Helical" evidence="6">
    <location>
        <begin position="280"/>
        <end position="299"/>
    </location>
</feature>
<evidence type="ECO:0000256" key="5">
    <source>
        <dbReference type="ARBA" id="ARBA00023136"/>
    </source>
</evidence>
<name>F2NJW8_DESAR</name>
<dbReference type="AlphaFoldDB" id="F2NJW8"/>
<proteinExistence type="predicted"/>
<evidence type="ECO:0000256" key="3">
    <source>
        <dbReference type="ARBA" id="ARBA00022692"/>
    </source>
</evidence>
<evidence type="ECO:0000313" key="9">
    <source>
        <dbReference type="Proteomes" id="UP000000483"/>
    </source>
</evidence>
<dbReference type="PANTHER" id="PTHR35007">
    <property type="entry name" value="INTEGRAL MEMBRANE PROTEIN-RELATED"/>
    <property type="match status" value="1"/>
</dbReference>
<gene>
    <name evidence="8" type="ordered locus">Desac_2083</name>
</gene>
<dbReference type="InterPro" id="IPR018076">
    <property type="entry name" value="T2SS_GspF_dom"/>
</dbReference>
<dbReference type="Proteomes" id="UP000000483">
    <property type="component" value="Chromosome"/>
</dbReference>
<evidence type="ECO:0000256" key="6">
    <source>
        <dbReference type="SAM" id="Phobius"/>
    </source>
</evidence>
<dbReference type="STRING" id="880072.Desac_2083"/>
<feature type="transmembrane region" description="Helical" evidence="6">
    <location>
        <begin position="135"/>
        <end position="153"/>
    </location>
</feature>
<evidence type="ECO:0000313" key="8">
    <source>
        <dbReference type="EMBL" id="AEB09912.1"/>
    </source>
</evidence>
<dbReference type="eggNOG" id="COG4965">
    <property type="taxonomic scope" value="Bacteria"/>
</dbReference>
<keyword evidence="3 6" id="KW-0812">Transmembrane</keyword>
<sequence>MAGFLETIVNWLQPAESGFPNLFPVAIFLCILFLMEGLYHSFAGRRSQSEKHIQQRLKFIEGLERNSSAESLIKEGMLAPESRWKRLVAKVGRFFNLDELLLQADISWKASTVLGSSILAGLGAGAYGFLQSGPLGGLGGLFLVGYLLPNVFLHMKKKYRLKKFEKQLPEALGLMARSLKAGHSFPSTMQLVADEMPNPIGIEFFKTFKEFNYGLDMSSALANLQKRIDLQDLKFFVTAINIQRETGGNLVEILEKIASLIRDRFKLVNHIKAITSEGRFSGLILTCLPPGMAIILYFLNKKYMLLLITHPWGKMMVGVALTMQLLGYLMIHKIVNIKV</sequence>
<comment type="subcellular location">
    <subcellularLocation>
        <location evidence="1">Cell membrane</location>
        <topology evidence="1">Multi-pass membrane protein</topology>
    </subcellularLocation>
</comment>
<feature type="transmembrane region" description="Helical" evidence="6">
    <location>
        <begin position="22"/>
        <end position="42"/>
    </location>
</feature>
<dbReference type="EMBL" id="CP002629">
    <property type="protein sequence ID" value="AEB09912.1"/>
    <property type="molecule type" value="Genomic_DNA"/>
</dbReference>
<evidence type="ECO:0000256" key="2">
    <source>
        <dbReference type="ARBA" id="ARBA00022475"/>
    </source>
</evidence>
<dbReference type="RefSeq" id="WP_013707021.1">
    <property type="nucleotide sequence ID" value="NC_015388.1"/>
</dbReference>
<evidence type="ECO:0000256" key="1">
    <source>
        <dbReference type="ARBA" id="ARBA00004651"/>
    </source>
</evidence>
<reference evidence="9" key="2">
    <citation type="submission" date="2011-03" db="EMBL/GenBank/DDBJ databases">
        <title>The complete genome of Desulfobacca acetoxidans DSM 11109.</title>
        <authorList>
            <consortium name="US DOE Joint Genome Institute (JGI-PGF)"/>
            <person name="Lucas S."/>
            <person name="Copeland A."/>
            <person name="Lapidus A."/>
            <person name="Bruce D."/>
            <person name="Goodwin L."/>
            <person name="Pitluck S."/>
            <person name="Peters L."/>
            <person name="Kyrpides N."/>
            <person name="Mavromatis K."/>
            <person name="Ivanova N."/>
            <person name="Ovchinnikova G."/>
            <person name="Teshima H."/>
            <person name="Detter J.C."/>
            <person name="Han C."/>
            <person name="Land M."/>
            <person name="Hauser L."/>
            <person name="Markowitz V."/>
            <person name="Cheng J.-F."/>
            <person name="Hugenholtz P."/>
            <person name="Woyke T."/>
            <person name="Wu D."/>
            <person name="Spring S."/>
            <person name="Schueler E."/>
            <person name="Brambilla E."/>
            <person name="Klenk H.-P."/>
            <person name="Eisen J.A."/>
        </authorList>
    </citation>
    <scope>NUCLEOTIDE SEQUENCE [LARGE SCALE GENOMIC DNA]</scope>
    <source>
        <strain evidence="9">ATCC 700848 / DSM 11109 / ASRB2</strain>
    </source>
</reference>
<dbReference type="Gene3D" id="1.20.81.30">
    <property type="entry name" value="Type II secretion system (T2SS), domain F"/>
    <property type="match status" value="1"/>
</dbReference>
<dbReference type="Pfam" id="PF00482">
    <property type="entry name" value="T2SSF"/>
    <property type="match status" value="1"/>
</dbReference>
<dbReference type="PANTHER" id="PTHR35007:SF1">
    <property type="entry name" value="PILUS ASSEMBLY PROTEIN"/>
    <property type="match status" value="1"/>
</dbReference>
<feature type="transmembrane region" description="Helical" evidence="6">
    <location>
        <begin position="311"/>
        <end position="331"/>
    </location>
</feature>
<organism evidence="8 9">
    <name type="scientific">Desulfobacca acetoxidans (strain ATCC 700848 / DSM 11109 / ASRB2)</name>
    <dbReference type="NCBI Taxonomy" id="880072"/>
    <lineage>
        <taxon>Bacteria</taxon>
        <taxon>Pseudomonadati</taxon>
        <taxon>Thermodesulfobacteriota</taxon>
        <taxon>Desulfobaccia</taxon>
        <taxon>Desulfobaccales</taxon>
        <taxon>Desulfobaccaceae</taxon>
        <taxon>Desulfobacca</taxon>
    </lineage>
</organism>
<dbReference type="GO" id="GO:0005886">
    <property type="term" value="C:plasma membrane"/>
    <property type="evidence" value="ECO:0007669"/>
    <property type="project" value="UniProtKB-SubCell"/>
</dbReference>
<reference evidence="8 9" key="1">
    <citation type="journal article" date="2011" name="Stand. Genomic Sci.">
        <title>Complete genome sequence of the acetate-degrading sulfate reducer Desulfobacca acetoxidans type strain (ASRB2).</title>
        <authorList>
            <person name="Goker M."/>
            <person name="Teshima H."/>
            <person name="Lapidus A."/>
            <person name="Nolan M."/>
            <person name="Lucas S."/>
            <person name="Hammon N."/>
            <person name="Deshpande S."/>
            <person name="Cheng J.F."/>
            <person name="Tapia R."/>
            <person name="Han C."/>
            <person name="Goodwin L."/>
            <person name="Pitluck S."/>
            <person name="Huntemann M."/>
            <person name="Liolios K."/>
            <person name="Ivanova N."/>
            <person name="Pagani I."/>
            <person name="Mavromatis K."/>
            <person name="Ovchinikova G."/>
            <person name="Pati A."/>
            <person name="Chen A."/>
            <person name="Palaniappan K."/>
            <person name="Land M."/>
            <person name="Hauser L."/>
            <person name="Brambilla E.M."/>
            <person name="Rohde M."/>
            <person name="Spring S."/>
            <person name="Detter J.C."/>
            <person name="Woyke T."/>
            <person name="Bristow J."/>
            <person name="Eisen J.A."/>
            <person name="Markowitz V."/>
            <person name="Hugenholtz P."/>
            <person name="Kyrpides N.C."/>
            <person name="Klenk H.P."/>
        </authorList>
    </citation>
    <scope>NUCLEOTIDE SEQUENCE [LARGE SCALE GENOMIC DNA]</scope>
    <source>
        <strain evidence="9">ATCC 700848 / DSM 11109 / ASRB2</strain>
    </source>
</reference>
<keyword evidence="2" id="KW-1003">Cell membrane</keyword>
<evidence type="ECO:0000256" key="4">
    <source>
        <dbReference type="ARBA" id="ARBA00022989"/>
    </source>
</evidence>
<feature type="transmembrane region" description="Helical" evidence="6">
    <location>
        <begin position="110"/>
        <end position="129"/>
    </location>
</feature>
<keyword evidence="9" id="KW-1185">Reference proteome</keyword>
<dbReference type="KEGG" id="dao:Desac_2083"/>
<dbReference type="InterPro" id="IPR042094">
    <property type="entry name" value="T2SS_GspF_sf"/>
</dbReference>
<keyword evidence="5 6" id="KW-0472">Membrane</keyword>
<protein>
    <submittedName>
        <fullName evidence="8">Type II secretion system F domain protein</fullName>
    </submittedName>
</protein>
<keyword evidence="4 6" id="KW-1133">Transmembrane helix</keyword>
<dbReference type="HOGENOM" id="CLU_064305_0_1_7"/>